<protein>
    <recommendedName>
        <fullName evidence="5">F-box domain-containing protein</fullName>
    </recommendedName>
</protein>
<organism evidence="3 4">
    <name type="scientific">Lentinus tigrinus ALCF2SS1-6</name>
    <dbReference type="NCBI Taxonomy" id="1328759"/>
    <lineage>
        <taxon>Eukaryota</taxon>
        <taxon>Fungi</taxon>
        <taxon>Dikarya</taxon>
        <taxon>Basidiomycota</taxon>
        <taxon>Agaricomycotina</taxon>
        <taxon>Agaricomycetes</taxon>
        <taxon>Polyporales</taxon>
        <taxon>Polyporaceae</taxon>
        <taxon>Lentinus</taxon>
    </lineage>
</organism>
<dbReference type="OrthoDB" id="3060996at2759"/>
<name>A0A5C2RTI5_9APHY</name>
<dbReference type="AlphaFoldDB" id="A0A5C2RTI5"/>
<evidence type="ECO:0000256" key="2">
    <source>
        <dbReference type="SAM" id="MobiDB-lite"/>
    </source>
</evidence>
<dbReference type="EMBL" id="ML122300">
    <property type="protein sequence ID" value="RPD54973.1"/>
    <property type="molecule type" value="Genomic_DNA"/>
</dbReference>
<evidence type="ECO:0000313" key="3">
    <source>
        <dbReference type="EMBL" id="RPD54973.1"/>
    </source>
</evidence>
<evidence type="ECO:0000256" key="1">
    <source>
        <dbReference type="SAM" id="Coils"/>
    </source>
</evidence>
<gene>
    <name evidence="3" type="ORF">L227DRAFT_580134</name>
</gene>
<feature type="coiled-coil region" evidence="1">
    <location>
        <begin position="15"/>
        <end position="49"/>
    </location>
</feature>
<dbReference type="Proteomes" id="UP000313359">
    <property type="component" value="Unassembled WGS sequence"/>
</dbReference>
<accession>A0A5C2RTI5</accession>
<keyword evidence="1" id="KW-0175">Coiled coil</keyword>
<evidence type="ECO:0008006" key="5">
    <source>
        <dbReference type="Google" id="ProtNLM"/>
    </source>
</evidence>
<sequence length="599" mass="68039">MQHDAVVTELVCRPLADIAREIAALRADKKRLQDEKAGLQRELESLNALMPELHALRKEKVEHKKALGFFMRQTEFVPRVDSVRLSGPRTQELPSDIIAAILDALIVVSPPYEHKPDIILGPRSPWMDRIRFQKGLTLVCKAWWEPATRVLYNRVVLRRMGQIAAFARTLSEAHSAYDFGRHVKHIALHDCAILRSFSDVVLEDLRFILRRCTAVRSFTMAPHMNYSGGQWQLPGSSLDISWMSPGSLRGLMQEGPIANLRHLELPLNKKSRLAVVELYHVLFETKQLLSLKLEPLHFTIPLEEDPSVELSTLPMLSLPLLCELQFSTQCRFFTNWLISSCQMPKLTSLALIDSVSVPRSLLQAHGSHLTYLNHYPSYSDYHSSFLRTRNGIQVFDSLSETCPMIEHLAVSASDLFEALVELNRSPRPLLHLRYLDVWLIGRESRTAEKLVGPFVIFADFDRYDMKSGANREKFPALGTNARYLSYYGHSDLPRICHPTALSGDEKVRTVCVHDKCVVQTSWLVQEKQDLWPGHPADVRYGSDFVPESEDGDRTWISDDASEISEAADRGLDDGSEDDHDTWTEDQVLEGPECKALPEQ</sequence>
<feature type="region of interest" description="Disordered" evidence="2">
    <location>
        <begin position="548"/>
        <end position="599"/>
    </location>
</feature>
<reference evidence="3" key="1">
    <citation type="journal article" date="2018" name="Genome Biol. Evol.">
        <title>Genomics and development of Lentinus tigrinus, a white-rot wood-decaying mushroom with dimorphic fruiting bodies.</title>
        <authorList>
            <person name="Wu B."/>
            <person name="Xu Z."/>
            <person name="Knudson A."/>
            <person name="Carlson A."/>
            <person name="Chen N."/>
            <person name="Kovaka S."/>
            <person name="LaButti K."/>
            <person name="Lipzen A."/>
            <person name="Pennachio C."/>
            <person name="Riley R."/>
            <person name="Schakwitz W."/>
            <person name="Umezawa K."/>
            <person name="Ohm R.A."/>
            <person name="Grigoriev I.V."/>
            <person name="Nagy L.G."/>
            <person name="Gibbons J."/>
            <person name="Hibbett D."/>
        </authorList>
    </citation>
    <scope>NUCLEOTIDE SEQUENCE [LARGE SCALE GENOMIC DNA]</scope>
    <source>
        <strain evidence="3">ALCF2SS1-6</strain>
    </source>
</reference>
<keyword evidence="4" id="KW-1185">Reference proteome</keyword>
<proteinExistence type="predicted"/>
<evidence type="ECO:0000313" key="4">
    <source>
        <dbReference type="Proteomes" id="UP000313359"/>
    </source>
</evidence>